<evidence type="ECO:0000313" key="5">
    <source>
        <dbReference type="Proteomes" id="UP001370490"/>
    </source>
</evidence>
<dbReference type="GO" id="GO:0007035">
    <property type="term" value="P:vacuolar acidification"/>
    <property type="evidence" value="ECO:0007669"/>
    <property type="project" value="TreeGrafter"/>
</dbReference>
<feature type="compositionally biased region" description="Basic and acidic residues" evidence="2">
    <location>
        <begin position="847"/>
        <end position="858"/>
    </location>
</feature>
<dbReference type="InterPro" id="IPR001680">
    <property type="entry name" value="WD40_rpt"/>
</dbReference>
<feature type="region of interest" description="Disordered" evidence="2">
    <location>
        <begin position="847"/>
        <end position="875"/>
    </location>
</feature>
<feature type="compositionally biased region" description="Polar residues" evidence="2">
    <location>
        <begin position="859"/>
        <end position="875"/>
    </location>
</feature>
<dbReference type="PANTHER" id="PTHR13950">
    <property type="entry name" value="RABCONNECTIN-RELATED"/>
    <property type="match status" value="1"/>
</dbReference>
<keyword evidence="1" id="KW-0853">WD repeat</keyword>
<dbReference type="EMBL" id="JBAMMX010000021">
    <property type="protein sequence ID" value="KAK6919957.1"/>
    <property type="molecule type" value="Genomic_DNA"/>
</dbReference>
<dbReference type="Gene3D" id="2.130.10.10">
    <property type="entry name" value="YVTN repeat-like/Quinoprotein amine dehydrogenase"/>
    <property type="match status" value="2"/>
</dbReference>
<feature type="domain" description="RAVE complex protein Rav1 C-terminal" evidence="3">
    <location>
        <begin position="81"/>
        <end position="244"/>
    </location>
</feature>
<evidence type="ECO:0000256" key="2">
    <source>
        <dbReference type="SAM" id="MobiDB-lite"/>
    </source>
</evidence>
<reference evidence="4 5" key="1">
    <citation type="submission" date="2023-12" db="EMBL/GenBank/DDBJ databases">
        <title>A high-quality genome assembly for Dillenia turbinata (Dilleniales).</title>
        <authorList>
            <person name="Chanderbali A."/>
        </authorList>
    </citation>
    <scope>NUCLEOTIDE SEQUENCE [LARGE SCALE GENOMIC DNA]</scope>
    <source>
        <strain evidence="4">LSX21</strain>
        <tissue evidence="4">Leaf</tissue>
    </source>
</reference>
<dbReference type="PANTHER" id="PTHR13950:SF9">
    <property type="entry name" value="RABCONNECTIN-3A"/>
    <property type="match status" value="1"/>
</dbReference>
<dbReference type="InterPro" id="IPR022033">
    <property type="entry name" value="Rav1p_C"/>
</dbReference>
<dbReference type="PROSITE" id="PS50082">
    <property type="entry name" value="WD_REPEATS_2"/>
    <property type="match status" value="1"/>
</dbReference>
<dbReference type="SMART" id="SM00320">
    <property type="entry name" value="WD40"/>
    <property type="match status" value="6"/>
</dbReference>
<accession>A0AAN8UZS7</accession>
<dbReference type="Proteomes" id="UP001370490">
    <property type="component" value="Unassembled WGS sequence"/>
</dbReference>
<gene>
    <name evidence="4" type="ORF">RJ641_015861</name>
</gene>
<dbReference type="InterPro" id="IPR052208">
    <property type="entry name" value="DmX-like/RAVE_component"/>
</dbReference>
<protein>
    <submittedName>
        <fullName evidence="4">WD40 repeat</fullName>
    </submittedName>
</protein>
<evidence type="ECO:0000313" key="4">
    <source>
        <dbReference type="EMBL" id="KAK6919957.1"/>
    </source>
</evidence>
<dbReference type="PROSITE" id="PS50294">
    <property type="entry name" value="WD_REPEATS_REGION"/>
    <property type="match status" value="1"/>
</dbReference>
<sequence>MAHTDELVVPSKLIAWALQSDCHEVLLGSVLSDEPSWQEMRKMGIGFWFTSSTQLRNRLCFDYVFIHDIDKVELVFQYKWNEMEKLARLQYLKSRDPKACALLYIALNRLQVLAGLFKISKDEKDKPLVGFLSRNFQEEKNKAAALKNAYVLMGRHQLELAIAFFLLGGDTSSAVTVCAKNLGDEQLALVICQLIDGPGGPLERNLISTFLLPSAVEKGDHWLASLLEWKLGNYSQAFLVMLGSQKNSPINPSARLQSRASFMDPGVGQYCQLLVTRNSMRNAIGEKNATFLGRWATLMTALAFNRCGLPCWYQILNLGLSSHISTELMPLQGFKLEALESLSSPLGTFGSSSEDSMADAKTSEALDSILEPLKDYIHKWVSRDVAFHLESNTKFDMAMRHISRLLREHPSCPSLNVQVGVANACSHGPCQYKTLIDNFQNRLFTALASFEQRFSLISLSLINKIFVSLCSRGFSYVGYDILHRFASRVDSADTSYSNCFPLHPCLPKLLLKATEETSCLFSRYVVLCSLFNPLRDSYFVDGNVSGGSRSGHTCLSFIQDLMQLMWSLRAALHLICCPSIEDDIQKCFTTIDFFEYFVHIASAWLQRSYDYLIMMVEPLFTPSVDGQISYKIDMKNLRELVQKASDLLPHDRVINEVGSEGGDLCSIPENARWKILGACLWRHMFKFMEQQLHSIYGNIKEGHVPVSSEPGSNSIVEQSLAFSLILAKSLETTLAHVSFYHAKQLASLLRQKALGGLQDKTLLWLRDFTHPHLGAPHRHLNHDIFRLDAMNSKMSLSLRKRLWDICVNPKIINEVFSQENISWSEFTNLMPSKGWIDEYSSIMGESKADEIEGGRDRTSASTRDQSPTRDLSSNNEVTLGFRVKDTTLTTGMAPFQNPKEVYKKNGELLEALCINSTDQCQAALATNKKGIVFFHWVNESPVRDQSEFIWSDAEWPKKGWAASESTPLPTCISPGVGLGKKRGVHLGLGGATVGAGPLARPGRDLTGGGAFGIPGYAGIGSSGLGWGIQEDFEELIDKPATLENINTRAFSSHPSRPFFLVGSSNTHIYLWEFGKDKATATYGVLPATNVPPPYALASISALQFDQFGQRFATAGLDGTVCTWQLELSTHLQPEDRQFPLILAMHPAHTDVTYVTSSGSIIAAAGYNSNNVNVVIWDMLAPPTASRASILCHEGGACSISVFKDDIGSGSISPLIVTGGKGGDVAVHDFRYIATGKSKQQSHSKNGETNNASLTADMQGGIFGKKGDQSQNGILWYIPKAHSASVTRIASIPNTSLFLTGSKDGDIKLWDVQKSRIVFHWPKLHERHTFIQPSTRGFGGVVRAGVTDIQVISQGFLSCGGDGSVKLIKLGDLS</sequence>
<dbReference type="Pfam" id="PF00400">
    <property type="entry name" value="WD40"/>
    <property type="match status" value="2"/>
</dbReference>
<dbReference type="SUPFAM" id="SSF50978">
    <property type="entry name" value="WD40 repeat-like"/>
    <property type="match status" value="1"/>
</dbReference>
<dbReference type="InterPro" id="IPR036322">
    <property type="entry name" value="WD40_repeat_dom_sf"/>
</dbReference>
<comment type="caution">
    <text evidence="4">The sequence shown here is derived from an EMBL/GenBank/DDBJ whole genome shotgun (WGS) entry which is preliminary data.</text>
</comment>
<evidence type="ECO:0000259" key="3">
    <source>
        <dbReference type="Pfam" id="PF12234"/>
    </source>
</evidence>
<feature type="repeat" description="WD" evidence="1">
    <location>
        <begin position="1278"/>
        <end position="1319"/>
    </location>
</feature>
<keyword evidence="5" id="KW-1185">Reference proteome</keyword>
<dbReference type="GO" id="GO:0043291">
    <property type="term" value="C:RAVE complex"/>
    <property type="evidence" value="ECO:0007669"/>
    <property type="project" value="TreeGrafter"/>
</dbReference>
<dbReference type="InterPro" id="IPR015943">
    <property type="entry name" value="WD40/YVTN_repeat-like_dom_sf"/>
</dbReference>
<evidence type="ECO:0000256" key="1">
    <source>
        <dbReference type="PROSITE-ProRule" id="PRU00221"/>
    </source>
</evidence>
<organism evidence="4 5">
    <name type="scientific">Dillenia turbinata</name>
    <dbReference type="NCBI Taxonomy" id="194707"/>
    <lineage>
        <taxon>Eukaryota</taxon>
        <taxon>Viridiplantae</taxon>
        <taxon>Streptophyta</taxon>
        <taxon>Embryophyta</taxon>
        <taxon>Tracheophyta</taxon>
        <taxon>Spermatophyta</taxon>
        <taxon>Magnoliopsida</taxon>
        <taxon>eudicotyledons</taxon>
        <taxon>Gunneridae</taxon>
        <taxon>Pentapetalae</taxon>
        <taxon>Dilleniales</taxon>
        <taxon>Dilleniaceae</taxon>
        <taxon>Dillenia</taxon>
    </lineage>
</organism>
<name>A0AAN8UZS7_9MAGN</name>
<dbReference type="Pfam" id="PF12234">
    <property type="entry name" value="Rav1p_C"/>
    <property type="match status" value="1"/>
</dbReference>
<proteinExistence type="predicted"/>